<dbReference type="Proteomes" id="UP001372338">
    <property type="component" value="Unassembled WGS sequence"/>
</dbReference>
<organism evidence="2 3">
    <name type="scientific">Crotalaria pallida</name>
    <name type="common">Smooth rattlebox</name>
    <name type="synonym">Crotalaria striata</name>
    <dbReference type="NCBI Taxonomy" id="3830"/>
    <lineage>
        <taxon>Eukaryota</taxon>
        <taxon>Viridiplantae</taxon>
        <taxon>Streptophyta</taxon>
        <taxon>Embryophyta</taxon>
        <taxon>Tracheophyta</taxon>
        <taxon>Spermatophyta</taxon>
        <taxon>Magnoliopsida</taxon>
        <taxon>eudicotyledons</taxon>
        <taxon>Gunneridae</taxon>
        <taxon>Pentapetalae</taxon>
        <taxon>rosids</taxon>
        <taxon>fabids</taxon>
        <taxon>Fabales</taxon>
        <taxon>Fabaceae</taxon>
        <taxon>Papilionoideae</taxon>
        <taxon>50 kb inversion clade</taxon>
        <taxon>genistoids sensu lato</taxon>
        <taxon>core genistoids</taxon>
        <taxon>Crotalarieae</taxon>
        <taxon>Crotalaria</taxon>
    </lineage>
</organism>
<dbReference type="InterPro" id="IPR026960">
    <property type="entry name" value="RVT-Znf"/>
</dbReference>
<name>A0AAN9ENR5_CROPI</name>
<proteinExistence type="predicted"/>
<feature type="domain" description="Reverse transcriptase zinc-binding" evidence="1">
    <location>
        <begin position="18"/>
        <end position="77"/>
    </location>
</feature>
<evidence type="ECO:0000259" key="1">
    <source>
        <dbReference type="Pfam" id="PF13966"/>
    </source>
</evidence>
<gene>
    <name evidence="2" type="ORF">RIF29_27256</name>
</gene>
<evidence type="ECO:0000313" key="3">
    <source>
        <dbReference type="Proteomes" id="UP001372338"/>
    </source>
</evidence>
<reference evidence="2 3" key="1">
    <citation type="submission" date="2024-01" db="EMBL/GenBank/DDBJ databases">
        <title>The genomes of 5 underutilized Papilionoideae crops provide insights into root nodulation and disease resistanc.</title>
        <authorList>
            <person name="Yuan L."/>
        </authorList>
    </citation>
    <scope>NUCLEOTIDE SEQUENCE [LARGE SCALE GENOMIC DNA]</scope>
    <source>
        <strain evidence="2">ZHUSHIDOU_FW_LH</strain>
        <tissue evidence="2">Leaf</tissue>
    </source>
</reference>
<keyword evidence="3" id="KW-1185">Reference proteome</keyword>
<dbReference type="AlphaFoldDB" id="A0AAN9ENR5"/>
<dbReference type="Pfam" id="PF13966">
    <property type="entry name" value="zf-RVT"/>
    <property type="match status" value="1"/>
</dbReference>
<dbReference type="EMBL" id="JAYWIO010000005">
    <property type="protein sequence ID" value="KAK7260954.1"/>
    <property type="molecule type" value="Genomic_DNA"/>
</dbReference>
<evidence type="ECO:0000313" key="2">
    <source>
        <dbReference type="EMBL" id="KAK7260954.1"/>
    </source>
</evidence>
<protein>
    <recommendedName>
        <fullName evidence="1">Reverse transcriptase zinc-binding domain-containing protein</fullName>
    </recommendedName>
</protein>
<accession>A0AAN9ENR5</accession>
<comment type="caution">
    <text evidence="2">The sequence shown here is derived from an EMBL/GenBank/DDBJ whole genome shotgun (WGS) entry which is preliminary data.</text>
</comment>
<sequence>MDYIPTLRVDFMHFLCDTNQLNPIRKVWMDLVPSKVCYLGWKVLLNRVPTKEALERINPLPPNHNVLCPCSTSSHIFELPVCFECVGWLLPLAWCPANTTNLLFIAFCVSWFFEIRKEGGEILENVVVSDYLVHLANAK</sequence>